<gene>
    <name evidence="4" type="ORF">ACFORO_46600</name>
</gene>
<protein>
    <submittedName>
        <fullName evidence="4">IS4 family transposase</fullName>
    </submittedName>
</protein>
<dbReference type="Gene3D" id="3.90.350.10">
    <property type="entry name" value="Transposase Inhibitor Protein From Tn5, Chain A, domain 1"/>
    <property type="match status" value="1"/>
</dbReference>
<dbReference type="InterPro" id="IPR012337">
    <property type="entry name" value="RNaseH-like_sf"/>
</dbReference>
<reference evidence="5" key="1">
    <citation type="journal article" date="2019" name="Int. J. Syst. Evol. Microbiol.">
        <title>The Global Catalogue of Microorganisms (GCM) 10K type strain sequencing project: providing services to taxonomists for standard genome sequencing and annotation.</title>
        <authorList>
            <consortium name="The Broad Institute Genomics Platform"/>
            <consortium name="The Broad Institute Genome Sequencing Center for Infectious Disease"/>
            <person name="Wu L."/>
            <person name="Ma J."/>
        </authorList>
    </citation>
    <scope>NUCLEOTIDE SEQUENCE [LARGE SCALE GENOMIC DNA]</scope>
    <source>
        <strain evidence="5">CGMCC 4.7682</strain>
    </source>
</reference>
<dbReference type="PANTHER" id="PTHR37529">
    <property type="entry name" value="TRANSPOSASE INSG FOR INSERTION SEQUENCE ELEMENT IS4-RELATED"/>
    <property type="match status" value="1"/>
</dbReference>
<evidence type="ECO:0000256" key="1">
    <source>
        <dbReference type="SAM" id="MobiDB-lite"/>
    </source>
</evidence>
<comment type="caution">
    <text evidence="4">The sequence shown here is derived from an EMBL/GenBank/DDBJ whole genome shotgun (WGS) entry which is preliminary data.</text>
</comment>
<feature type="non-terminal residue" evidence="4">
    <location>
        <position position="481"/>
    </location>
</feature>
<dbReference type="PANTHER" id="PTHR37529:SF1">
    <property type="entry name" value="TRANSPOSASE INSG FOR INSERTION SEQUENCE ELEMENT IS4-RELATED"/>
    <property type="match status" value="1"/>
</dbReference>
<proteinExistence type="predicted"/>
<feature type="region of interest" description="Disordered" evidence="1">
    <location>
        <begin position="450"/>
        <end position="481"/>
    </location>
</feature>
<feature type="compositionally biased region" description="Low complexity" evidence="1">
    <location>
        <begin position="461"/>
        <end position="481"/>
    </location>
</feature>
<feature type="domain" description="Transposase IS4 N-terminal" evidence="3">
    <location>
        <begin position="16"/>
        <end position="113"/>
    </location>
</feature>
<dbReference type="InterPro" id="IPR002559">
    <property type="entry name" value="Transposase_11"/>
</dbReference>
<feature type="domain" description="Transposase IS4-like" evidence="2">
    <location>
        <begin position="132"/>
        <end position="377"/>
    </location>
</feature>
<organism evidence="4 5">
    <name type="scientific">Amycolatopsis halotolerans</name>
    <dbReference type="NCBI Taxonomy" id="330083"/>
    <lineage>
        <taxon>Bacteria</taxon>
        <taxon>Bacillati</taxon>
        <taxon>Actinomycetota</taxon>
        <taxon>Actinomycetes</taxon>
        <taxon>Pseudonocardiales</taxon>
        <taxon>Pseudonocardiaceae</taxon>
        <taxon>Amycolatopsis</taxon>
    </lineage>
</organism>
<dbReference type="NCBIfam" id="NF033592">
    <property type="entry name" value="transpos_IS4_1"/>
    <property type="match status" value="1"/>
</dbReference>
<dbReference type="EMBL" id="JBHRWI010000082">
    <property type="protein sequence ID" value="MFC3517701.1"/>
    <property type="molecule type" value="Genomic_DNA"/>
</dbReference>
<evidence type="ECO:0000313" key="4">
    <source>
        <dbReference type="EMBL" id="MFC3517701.1"/>
    </source>
</evidence>
<evidence type="ECO:0000259" key="3">
    <source>
        <dbReference type="Pfam" id="PF13006"/>
    </source>
</evidence>
<keyword evidence="5" id="KW-1185">Reference proteome</keyword>
<dbReference type="InterPro" id="IPR024473">
    <property type="entry name" value="Transposases_IS4_N"/>
</dbReference>
<evidence type="ECO:0000259" key="2">
    <source>
        <dbReference type="Pfam" id="PF01609"/>
    </source>
</evidence>
<name>A0ABV7QZR7_9PSEU</name>
<dbReference type="SUPFAM" id="SSF53098">
    <property type="entry name" value="Ribonuclease H-like"/>
    <property type="match status" value="1"/>
</dbReference>
<evidence type="ECO:0000313" key="5">
    <source>
        <dbReference type="Proteomes" id="UP001595764"/>
    </source>
</evidence>
<sequence length="481" mass="52665">MSAGWSSPLGRLLSQARLGILACLVPPGLVDEALAVAGRDERRWRALPARLGVYFLLALPLLATKSYASVIRAMIPAPALPVLDRLGWRVPCSAALSALRDRLGAVPAELLFTAMTRARPSARTGWSHAFGLQLLAIDGTEIALADTAANAHRFRRHRGPGGNEAGPPKARLLVLLACGTRQLAGAVFDDLGRGEATLSHRLVPRLRPGTLLLADRNFLSHRLWTSARAQGAHLLWRAKTASPRLPVDTVLPDGSYLSRLHDPDDARAWRRQVRRNRKRGHRPPKPRPVKGITVRVVEALITVTADGATRTERYRLVTSLLDPGHAPAARIADCYARRWAAETGIRDLKTVLLAGRPLRAATPVRASQELWAALVTYQAIRMLIATTAARHNLDPARLSFTAARDAAQHAITITPAQAPAHLDWVCTDLTRQLITKHTSHRVFPRALKNTNTRYPHRTSKHPTSTNTSYHTTITTPPADQP</sequence>
<dbReference type="Proteomes" id="UP001595764">
    <property type="component" value="Unassembled WGS sequence"/>
</dbReference>
<dbReference type="InterPro" id="IPR047952">
    <property type="entry name" value="Transpos_IS4"/>
</dbReference>
<dbReference type="Pfam" id="PF13006">
    <property type="entry name" value="Nterm_IS4"/>
    <property type="match status" value="1"/>
</dbReference>
<accession>A0ABV7QZR7</accession>
<dbReference type="Pfam" id="PF01609">
    <property type="entry name" value="DDE_Tnp_1"/>
    <property type="match status" value="1"/>
</dbReference>
<dbReference type="RefSeq" id="WP_377896786.1">
    <property type="nucleotide sequence ID" value="NZ_JBHRWI010000082.1"/>
</dbReference>